<dbReference type="InterPro" id="IPR037171">
    <property type="entry name" value="NagB/RpiA_transferase-like"/>
</dbReference>
<comment type="caution">
    <text evidence="6">The sequence shown here is derived from an EMBL/GenBank/DDBJ whole genome shotgun (WGS) entry which is preliminary data.</text>
</comment>
<keyword evidence="3 4" id="KW-0067">ATP-binding</keyword>
<feature type="binding site" evidence="4">
    <location>
        <begin position="189"/>
        <end position="197"/>
    </location>
    <ligand>
        <name>ATP</name>
        <dbReference type="ChEBI" id="CHEBI:30616"/>
    </ligand>
</feature>
<comment type="catalytic activity">
    <reaction evidence="5">
        <text>(6S)-5-formyl-5,6,7,8-tetrahydrofolate + ATP = (6R)-5,10-methenyltetrahydrofolate + ADP + phosphate</text>
        <dbReference type="Rhea" id="RHEA:10488"/>
        <dbReference type="ChEBI" id="CHEBI:30616"/>
        <dbReference type="ChEBI" id="CHEBI:43474"/>
        <dbReference type="ChEBI" id="CHEBI:57455"/>
        <dbReference type="ChEBI" id="CHEBI:57457"/>
        <dbReference type="ChEBI" id="CHEBI:456216"/>
        <dbReference type="EC" id="6.3.3.2"/>
    </reaction>
</comment>
<dbReference type="Proteomes" id="UP000251047">
    <property type="component" value="Unassembled WGS sequence"/>
</dbReference>
<dbReference type="InterPro" id="IPR002698">
    <property type="entry name" value="FTHF_cligase"/>
</dbReference>
<dbReference type="Gene3D" id="3.40.50.10420">
    <property type="entry name" value="NagB/RpiA/CoA transferase-like"/>
    <property type="match status" value="1"/>
</dbReference>
<protein>
    <recommendedName>
        <fullName evidence="5">5-formyltetrahydrofolate cyclo-ligase</fullName>
        <ecNumber evidence="5">6.3.3.2</ecNumber>
    </recommendedName>
</protein>
<keyword evidence="6" id="KW-0436">Ligase</keyword>
<feature type="binding site" evidence="4">
    <location>
        <begin position="44"/>
        <end position="48"/>
    </location>
    <ligand>
        <name>ATP</name>
        <dbReference type="ChEBI" id="CHEBI:30616"/>
    </ligand>
</feature>
<dbReference type="EMBL" id="PHQP01000034">
    <property type="protein sequence ID" value="RAV33997.1"/>
    <property type="molecule type" value="Genomic_DNA"/>
</dbReference>
<proteinExistence type="inferred from homology"/>
<comment type="cofactor">
    <cofactor evidence="5">
        <name>Mg(2+)</name>
        <dbReference type="ChEBI" id="CHEBI:18420"/>
    </cofactor>
</comment>
<dbReference type="OrthoDB" id="3242798at2"/>
<dbReference type="EC" id="6.3.3.2" evidence="5"/>
<evidence type="ECO:0000256" key="1">
    <source>
        <dbReference type="ARBA" id="ARBA00010638"/>
    </source>
</evidence>
<dbReference type="GO" id="GO:0009396">
    <property type="term" value="P:folic acid-containing compound biosynthetic process"/>
    <property type="evidence" value="ECO:0007669"/>
    <property type="project" value="TreeGrafter"/>
</dbReference>
<name>A0A364VBI4_9CORY</name>
<dbReference type="AlphaFoldDB" id="A0A364VBI4"/>
<dbReference type="GO" id="GO:0005524">
    <property type="term" value="F:ATP binding"/>
    <property type="evidence" value="ECO:0007669"/>
    <property type="project" value="UniProtKB-KW"/>
</dbReference>
<dbReference type="NCBIfam" id="TIGR02727">
    <property type="entry name" value="MTHFS_bact"/>
    <property type="match status" value="1"/>
</dbReference>
<evidence type="ECO:0000256" key="2">
    <source>
        <dbReference type="ARBA" id="ARBA00022741"/>
    </source>
</evidence>
<evidence type="ECO:0000256" key="4">
    <source>
        <dbReference type="PIRSR" id="PIRSR006806-1"/>
    </source>
</evidence>
<dbReference type="InterPro" id="IPR024185">
    <property type="entry name" value="FTHF_cligase-like_sf"/>
</dbReference>
<evidence type="ECO:0000256" key="5">
    <source>
        <dbReference type="RuleBase" id="RU361279"/>
    </source>
</evidence>
<accession>A0A364VBI4</accession>
<dbReference type="GO" id="GO:0030272">
    <property type="term" value="F:5-formyltetrahydrofolate cyclo-ligase activity"/>
    <property type="evidence" value="ECO:0007669"/>
    <property type="project" value="UniProtKB-EC"/>
</dbReference>
<reference evidence="6 7" key="1">
    <citation type="journal article" date="2018" name="Syst. Appl. Microbiol.">
        <title>Corynebacterium heidelbergense sp. nov., isolated from the preen glands of Egyptian geese (Alopochen aegyptiacus).</title>
        <authorList>
            <person name="Braun M.S."/>
            <person name="Wang E."/>
            <person name="Zimmermann S."/>
            <person name="Wink M."/>
        </authorList>
    </citation>
    <scope>NUCLEOTIDE SEQUENCE [LARGE SCALE GENOMIC DNA]</scope>
    <source>
        <strain evidence="6 7">DSM 104638</strain>
    </source>
</reference>
<dbReference type="GO" id="GO:0035999">
    <property type="term" value="P:tetrahydrofolate interconversion"/>
    <property type="evidence" value="ECO:0007669"/>
    <property type="project" value="TreeGrafter"/>
</dbReference>
<keyword evidence="5" id="KW-0460">Magnesium</keyword>
<comment type="similarity">
    <text evidence="1 5">Belongs to the 5-formyltetrahydrofolate cyclo-ligase family.</text>
</comment>
<evidence type="ECO:0000313" key="6">
    <source>
        <dbReference type="EMBL" id="RAV33997.1"/>
    </source>
</evidence>
<keyword evidence="2 4" id="KW-0547">Nucleotide-binding</keyword>
<dbReference type="SUPFAM" id="SSF100950">
    <property type="entry name" value="NagB/RpiA/CoA transferase-like"/>
    <property type="match status" value="1"/>
</dbReference>
<evidence type="ECO:0000256" key="3">
    <source>
        <dbReference type="ARBA" id="ARBA00022840"/>
    </source>
</evidence>
<keyword evidence="5" id="KW-0479">Metal-binding</keyword>
<evidence type="ECO:0000313" key="7">
    <source>
        <dbReference type="Proteomes" id="UP000251047"/>
    </source>
</evidence>
<organism evidence="6 7">
    <name type="scientific">Corynebacterium heidelbergense</name>
    <dbReference type="NCBI Taxonomy" id="2055947"/>
    <lineage>
        <taxon>Bacteria</taxon>
        <taxon>Bacillati</taxon>
        <taxon>Actinomycetota</taxon>
        <taxon>Actinomycetes</taxon>
        <taxon>Mycobacteriales</taxon>
        <taxon>Corynebacteriaceae</taxon>
        <taxon>Corynebacterium</taxon>
    </lineage>
</organism>
<dbReference type="PIRSF" id="PIRSF006806">
    <property type="entry name" value="FTHF_cligase"/>
    <property type="match status" value="1"/>
</dbReference>
<gene>
    <name evidence="6" type="ORF">CWC39_05640</name>
</gene>
<dbReference type="PANTHER" id="PTHR23407:SF1">
    <property type="entry name" value="5-FORMYLTETRAHYDROFOLATE CYCLO-LIGASE"/>
    <property type="match status" value="1"/>
</dbReference>
<dbReference type="Pfam" id="PF01812">
    <property type="entry name" value="5-FTHF_cyc-lig"/>
    <property type="match status" value="1"/>
</dbReference>
<sequence length="247" mass="26328">MAVTPVRKCDCTAPRGGLVEETVSESTNGDTAMAERHDAIAEDKRRLRTKIRRARRRLNPEARRVRDGEIQCRMLAHLAETMEGAGSSGAAGSLQLATVLAFAPMEGEPGGTALPQVLSSAGYQVLLPRIDERTLEPTLLWVPFRGPGDLACNRLGIPEPQGQPVPDWRATDVAAAIVPALAIDGEGIRLGQGGGFYDRVFASSAGARPYVIGLVGSDELVDEVPSTCWDMRVDAAVTPAGVQRFGK</sequence>
<dbReference type="GO" id="GO:0046872">
    <property type="term" value="F:metal ion binding"/>
    <property type="evidence" value="ECO:0007669"/>
    <property type="project" value="UniProtKB-KW"/>
</dbReference>
<feature type="binding site" evidence="4">
    <location>
        <position position="108"/>
    </location>
    <ligand>
        <name>substrate</name>
    </ligand>
</feature>
<dbReference type="PANTHER" id="PTHR23407">
    <property type="entry name" value="ATPASE INHIBITOR/5-FORMYLTETRAHYDROFOLATE CYCLO-LIGASE"/>
    <property type="match status" value="1"/>
</dbReference>